<name>A0A1G8A7T3_9HYPH</name>
<feature type="compositionally biased region" description="Basic and acidic residues" evidence="1">
    <location>
        <begin position="57"/>
        <end position="68"/>
    </location>
</feature>
<gene>
    <name evidence="2" type="ORF">SAMN04487974_1277</name>
</gene>
<feature type="region of interest" description="Disordered" evidence="1">
    <location>
        <begin position="1"/>
        <end position="68"/>
    </location>
</feature>
<evidence type="ECO:0000256" key="1">
    <source>
        <dbReference type="SAM" id="MobiDB-lite"/>
    </source>
</evidence>
<proteinExistence type="predicted"/>
<protein>
    <submittedName>
        <fullName evidence="2">Uncharacterized protein</fullName>
    </submittedName>
</protein>
<dbReference type="EMBL" id="FNCS01000027">
    <property type="protein sequence ID" value="SDH17002.1"/>
    <property type="molecule type" value="Genomic_DNA"/>
</dbReference>
<reference evidence="2 3" key="1">
    <citation type="submission" date="2016-10" db="EMBL/GenBank/DDBJ databases">
        <authorList>
            <person name="de Groot N.N."/>
        </authorList>
    </citation>
    <scope>NUCLEOTIDE SEQUENCE [LARGE SCALE GENOMIC DNA]</scope>
    <source>
        <strain evidence="2 3">CGMCC 1.10267</strain>
    </source>
</reference>
<evidence type="ECO:0000313" key="3">
    <source>
        <dbReference type="Proteomes" id="UP000199495"/>
    </source>
</evidence>
<dbReference type="OrthoDB" id="7996844at2"/>
<feature type="compositionally biased region" description="Basic and acidic residues" evidence="1">
    <location>
        <begin position="1"/>
        <end position="44"/>
    </location>
</feature>
<organism evidence="2 3">
    <name type="scientific">Pelagibacterium luteolum</name>
    <dbReference type="NCBI Taxonomy" id="440168"/>
    <lineage>
        <taxon>Bacteria</taxon>
        <taxon>Pseudomonadati</taxon>
        <taxon>Pseudomonadota</taxon>
        <taxon>Alphaproteobacteria</taxon>
        <taxon>Hyphomicrobiales</taxon>
        <taxon>Devosiaceae</taxon>
        <taxon>Pelagibacterium</taxon>
    </lineage>
</organism>
<sequence>MQGNKTHEQFLRTLERKPTVPRDGEVEKHPERSRGRGPRDRQARQSEFPVSQQGINEEDRQYNNKKSD</sequence>
<dbReference type="RefSeq" id="WP_143009471.1">
    <property type="nucleotide sequence ID" value="NZ_FNCS01000027.1"/>
</dbReference>
<keyword evidence="3" id="KW-1185">Reference proteome</keyword>
<dbReference type="STRING" id="440168.SAMN04487974_1277"/>
<evidence type="ECO:0000313" key="2">
    <source>
        <dbReference type="EMBL" id="SDH17002.1"/>
    </source>
</evidence>
<dbReference type="AlphaFoldDB" id="A0A1G8A7T3"/>
<dbReference type="Proteomes" id="UP000199495">
    <property type="component" value="Unassembled WGS sequence"/>
</dbReference>
<accession>A0A1G8A7T3</accession>